<protein>
    <submittedName>
        <fullName evidence="1">Uncharacterized protein</fullName>
    </submittedName>
</protein>
<keyword evidence="2" id="KW-1185">Reference proteome</keyword>
<evidence type="ECO:0000313" key="2">
    <source>
        <dbReference type="Proteomes" id="UP000286947"/>
    </source>
</evidence>
<proteinExistence type="predicted"/>
<evidence type="ECO:0000313" key="1">
    <source>
        <dbReference type="EMBL" id="RUS66442.1"/>
    </source>
</evidence>
<accession>A0A433SCG8</accession>
<reference evidence="1 2" key="1">
    <citation type="submission" date="2018-01" db="EMBL/GenBank/DDBJ databases">
        <title>Saezia sanguinis gen. nov., sp. nov., in the order Burkholderiales isolated from human blood.</title>
        <authorList>
            <person name="Medina-Pascual M.J."/>
            <person name="Valdezate S."/>
            <person name="Monzon S."/>
            <person name="Cuesta I."/>
            <person name="Carrasco G."/>
            <person name="Villalon P."/>
            <person name="Saez-Nieto J.A."/>
        </authorList>
    </citation>
    <scope>NUCLEOTIDE SEQUENCE [LARGE SCALE GENOMIC DNA]</scope>
    <source>
        <strain evidence="1 2">CNM695-12</strain>
    </source>
</reference>
<comment type="caution">
    <text evidence="1">The sequence shown here is derived from an EMBL/GenBank/DDBJ whole genome shotgun (WGS) entry which is preliminary data.</text>
</comment>
<organism evidence="1 2">
    <name type="scientific">Saezia sanguinis</name>
    <dbReference type="NCBI Taxonomy" id="1965230"/>
    <lineage>
        <taxon>Bacteria</taxon>
        <taxon>Pseudomonadati</taxon>
        <taxon>Pseudomonadota</taxon>
        <taxon>Betaproteobacteria</taxon>
        <taxon>Burkholderiales</taxon>
        <taxon>Saeziaceae</taxon>
        <taxon>Saezia</taxon>
    </lineage>
</organism>
<dbReference type="Proteomes" id="UP000286947">
    <property type="component" value="Unassembled WGS sequence"/>
</dbReference>
<dbReference type="AlphaFoldDB" id="A0A433SCG8"/>
<sequence length="34" mass="3605">MAGGEEARQGLGCRTLAGVWDVVRDVHSAGYEDV</sequence>
<dbReference type="EMBL" id="PQSP01000004">
    <property type="protein sequence ID" value="RUS66442.1"/>
    <property type="molecule type" value="Genomic_DNA"/>
</dbReference>
<gene>
    <name evidence="1" type="ORF">CUZ56_01721</name>
</gene>
<name>A0A433SCG8_9BURK</name>